<name>A0A4Y2HDB7_ARAVE</name>
<protein>
    <submittedName>
        <fullName evidence="1">Uncharacterized protein</fullName>
    </submittedName>
</protein>
<reference evidence="1 2" key="1">
    <citation type="journal article" date="2019" name="Sci. Rep.">
        <title>Orb-weaving spider Araneus ventricosus genome elucidates the spidroin gene catalogue.</title>
        <authorList>
            <person name="Kono N."/>
            <person name="Nakamura H."/>
            <person name="Ohtoshi R."/>
            <person name="Moran D.A.P."/>
            <person name="Shinohara A."/>
            <person name="Yoshida Y."/>
            <person name="Fujiwara M."/>
            <person name="Mori M."/>
            <person name="Tomita M."/>
            <person name="Arakawa K."/>
        </authorList>
    </citation>
    <scope>NUCLEOTIDE SEQUENCE [LARGE SCALE GENOMIC DNA]</scope>
</reference>
<evidence type="ECO:0000313" key="1">
    <source>
        <dbReference type="EMBL" id="GBM63262.1"/>
    </source>
</evidence>
<comment type="caution">
    <text evidence="1">The sequence shown here is derived from an EMBL/GenBank/DDBJ whole genome shotgun (WGS) entry which is preliminary data.</text>
</comment>
<dbReference type="AlphaFoldDB" id="A0A4Y2HDB7"/>
<proteinExistence type="predicted"/>
<dbReference type="Proteomes" id="UP000499080">
    <property type="component" value="Unassembled WGS sequence"/>
</dbReference>
<organism evidence="1 2">
    <name type="scientific">Araneus ventricosus</name>
    <name type="common">Orbweaver spider</name>
    <name type="synonym">Epeira ventricosa</name>
    <dbReference type="NCBI Taxonomy" id="182803"/>
    <lineage>
        <taxon>Eukaryota</taxon>
        <taxon>Metazoa</taxon>
        <taxon>Ecdysozoa</taxon>
        <taxon>Arthropoda</taxon>
        <taxon>Chelicerata</taxon>
        <taxon>Arachnida</taxon>
        <taxon>Araneae</taxon>
        <taxon>Araneomorphae</taxon>
        <taxon>Entelegynae</taxon>
        <taxon>Araneoidea</taxon>
        <taxon>Araneidae</taxon>
        <taxon>Araneus</taxon>
    </lineage>
</organism>
<accession>A0A4Y2HDB7</accession>
<dbReference type="EMBL" id="BGPR01001858">
    <property type="protein sequence ID" value="GBM63262.1"/>
    <property type="molecule type" value="Genomic_DNA"/>
</dbReference>
<gene>
    <name evidence="1" type="ORF">AVEN_110946_1</name>
</gene>
<keyword evidence="2" id="KW-1185">Reference proteome</keyword>
<sequence length="118" mass="14185">MRRTTPELAPPKRFKDVQTHSRDIPRLFQHLQHLKTALRIQMLDEIYSNDDVIHDNLIIDKIDDYIWRISSNFFNQILRHPNPIIRYQTIFAHKVNMLKRNVHTHMVQNGPFPSNHLI</sequence>
<evidence type="ECO:0000313" key="2">
    <source>
        <dbReference type="Proteomes" id="UP000499080"/>
    </source>
</evidence>